<name>A0A6G1G2A5_9PEZI</name>
<dbReference type="AlphaFoldDB" id="A0A6G1G2A5"/>
<proteinExistence type="predicted"/>
<dbReference type="PANTHER" id="PTHR38048">
    <property type="entry name" value="EXPRESSED PROTEIN"/>
    <property type="match status" value="1"/>
</dbReference>
<dbReference type="EMBL" id="ML975159">
    <property type="protein sequence ID" value="KAF1812056.1"/>
    <property type="molecule type" value="Genomic_DNA"/>
</dbReference>
<dbReference type="Proteomes" id="UP000504638">
    <property type="component" value="Unplaced"/>
</dbReference>
<dbReference type="InterPro" id="IPR053206">
    <property type="entry name" value="Dimeric_xanthone_biosynth"/>
</dbReference>
<dbReference type="PANTHER" id="PTHR38048:SF2">
    <property type="entry name" value="HEMERYTHRIN-LIKE DOMAIN-CONTAINING PROTEIN"/>
    <property type="match status" value="1"/>
</dbReference>
<protein>
    <recommendedName>
        <fullName evidence="4">Hemerythrin-like domain-containing protein</fullName>
    </recommendedName>
</protein>
<reference evidence="1 3" key="1">
    <citation type="submission" date="2020-01" db="EMBL/GenBank/DDBJ databases">
        <authorList>
            <consortium name="DOE Joint Genome Institute"/>
            <person name="Haridas S."/>
            <person name="Albert R."/>
            <person name="Binder M."/>
            <person name="Bloem J."/>
            <person name="Labutti K."/>
            <person name="Salamov A."/>
            <person name="Andreopoulos B."/>
            <person name="Baker S.E."/>
            <person name="Barry K."/>
            <person name="Bills G."/>
            <person name="Bluhm B.H."/>
            <person name="Cannon C."/>
            <person name="Castanera R."/>
            <person name="Culley D.E."/>
            <person name="Daum C."/>
            <person name="Ezra D."/>
            <person name="Gonzalez J.B."/>
            <person name="Henrissat B."/>
            <person name="Kuo A."/>
            <person name="Liang C."/>
            <person name="Lipzen A."/>
            <person name="Lutzoni F."/>
            <person name="Magnuson J."/>
            <person name="Mondo S."/>
            <person name="Nolan M."/>
            <person name="Ohm R."/>
            <person name="Pangilinan J."/>
            <person name="Park H.-J."/>
            <person name="Ramirez L."/>
            <person name="Alfaro M."/>
            <person name="Sun H."/>
            <person name="Tritt A."/>
            <person name="Yoshinaga Y."/>
            <person name="Zwiers L.-H."/>
            <person name="Turgeon B.G."/>
            <person name="Goodwin S.B."/>
            <person name="Spatafora J.W."/>
            <person name="Crous P.W."/>
            <person name="Grigoriev I.V."/>
        </authorList>
    </citation>
    <scope>NUCLEOTIDE SEQUENCE</scope>
    <source>
        <strain evidence="1 3">CBS 781.70</strain>
    </source>
</reference>
<evidence type="ECO:0000313" key="2">
    <source>
        <dbReference type="Proteomes" id="UP000504638"/>
    </source>
</evidence>
<evidence type="ECO:0000313" key="3">
    <source>
        <dbReference type="RefSeq" id="XP_033533687.1"/>
    </source>
</evidence>
<evidence type="ECO:0008006" key="4">
    <source>
        <dbReference type="Google" id="ProtNLM"/>
    </source>
</evidence>
<reference evidence="3" key="3">
    <citation type="submission" date="2025-04" db="UniProtKB">
        <authorList>
            <consortium name="RefSeq"/>
        </authorList>
    </citation>
    <scope>IDENTIFICATION</scope>
    <source>
        <strain evidence="3">CBS 781.70</strain>
    </source>
</reference>
<organism evidence="1">
    <name type="scientific">Eremomyces bilateralis CBS 781.70</name>
    <dbReference type="NCBI Taxonomy" id="1392243"/>
    <lineage>
        <taxon>Eukaryota</taxon>
        <taxon>Fungi</taxon>
        <taxon>Dikarya</taxon>
        <taxon>Ascomycota</taxon>
        <taxon>Pezizomycotina</taxon>
        <taxon>Dothideomycetes</taxon>
        <taxon>Dothideomycetes incertae sedis</taxon>
        <taxon>Eremomycetales</taxon>
        <taxon>Eremomycetaceae</taxon>
        <taxon>Eremomyces</taxon>
    </lineage>
</organism>
<dbReference type="RefSeq" id="XP_033533687.1">
    <property type="nucleotide sequence ID" value="XM_033681311.1"/>
</dbReference>
<reference evidence="3" key="2">
    <citation type="submission" date="2020-04" db="EMBL/GenBank/DDBJ databases">
        <authorList>
            <consortium name="NCBI Genome Project"/>
        </authorList>
    </citation>
    <scope>NUCLEOTIDE SEQUENCE</scope>
    <source>
        <strain evidence="3">CBS 781.70</strain>
    </source>
</reference>
<gene>
    <name evidence="1 3" type="ORF">P152DRAFT_474285</name>
</gene>
<dbReference type="GeneID" id="54421881"/>
<accession>A0A6G1G2A5</accession>
<sequence>MPGPVDKLWVESPIPLVHTPQYETKRNDIFTTGASHMALLHNAILRGFNSIYNQAPSLPRTHHAPFIGYATAWTALVISHHDAEESDLFPAAFVAGVVDMADYLATTARYPASFSGATLRAKMDAFRALFQEHFHAEIATIAALSTEGAGDPEAGEGRASEQWGKRSVTRAGWTDVFVFLVLHMDREWEEGMWGN</sequence>
<keyword evidence="2" id="KW-1185">Reference proteome</keyword>
<evidence type="ECO:0000313" key="1">
    <source>
        <dbReference type="EMBL" id="KAF1812056.1"/>
    </source>
</evidence>
<dbReference type="OrthoDB" id="58416at2759"/>